<evidence type="ECO:0000256" key="8">
    <source>
        <dbReference type="ARBA" id="ARBA00022723"/>
    </source>
</evidence>
<dbReference type="EC" id="2.7.7.43" evidence="7"/>
<protein>
    <recommendedName>
        <fullName evidence="7">N-acylneuraminate cytidylyltransferase</fullName>
        <ecNumber evidence="7">2.7.7.43</ecNumber>
    </recommendedName>
</protein>
<dbReference type="GO" id="GO:0046872">
    <property type="term" value="F:metal ion binding"/>
    <property type="evidence" value="ECO:0007669"/>
    <property type="project" value="UniProtKB-KW"/>
</dbReference>
<dbReference type="Proteomes" id="UP000183315">
    <property type="component" value="Unassembled WGS sequence"/>
</dbReference>
<evidence type="ECO:0000313" key="11">
    <source>
        <dbReference type="EMBL" id="SEJ59277.1"/>
    </source>
</evidence>
<keyword evidence="11" id="KW-0808">Transferase</keyword>
<accession>A0A1H7A5U0</accession>
<dbReference type="UniPathway" id="UPA00628"/>
<evidence type="ECO:0000256" key="4">
    <source>
        <dbReference type="ARBA" id="ARBA00005893"/>
    </source>
</evidence>
<dbReference type="STRING" id="1043493.SAMN05421637_2339"/>
<dbReference type="InterPro" id="IPR029044">
    <property type="entry name" value="Nucleotide-diphossugar_trans"/>
</dbReference>
<dbReference type="InterPro" id="IPR010023">
    <property type="entry name" value="KdsC_fam"/>
</dbReference>
<keyword evidence="10" id="KW-0460">Magnesium</keyword>
<keyword evidence="8" id="KW-0479">Metal-binding</keyword>
<evidence type="ECO:0000256" key="10">
    <source>
        <dbReference type="ARBA" id="ARBA00022842"/>
    </source>
</evidence>
<evidence type="ECO:0000256" key="6">
    <source>
        <dbReference type="ARBA" id="ARBA00011881"/>
    </source>
</evidence>
<keyword evidence="12" id="KW-1185">Reference proteome</keyword>
<dbReference type="SUPFAM" id="SSF56784">
    <property type="entry name" value="HAD-like"/>
    <property type="match status" value="1"/>
</dbReference>
<dbReference type="eggNOG" id="COG1083">
    <property type="taxonomic scope" value="Bacteria"/>
</dbReference>
<comment type="similarity">
    <text evidence="5">Belongs to the CMP-NeuNAc synthase family.</text>
</comment>
<dbReference type="InterPro" id="IPR023214">
    <property type="entry name" value="HAD_sf"/>
</dbReference>
<dbReference type="Gene3D" id="3.90.550.10">
    <property type="entry name" value="Spore Coat Polysaccharide Biosynthesis Protein SpsA, Chain A"/>
    <property type="match status" value="1"/>
</dbReference>
<comment type="pathway">
    <text evidence="3">Amino-sugar metabolism; N-acetylneuraminate metabolism.</text>
</comment>
<dbReference type="Gene3D" id="3.40.50.1000">
    <property type="entry name" value="HAD superfamily/HAD-like"/>
    <property type="match status" value="1"/>
</dbReference>
<dbReference type="SFLD" id="SFLDG01138">
    <property type="entry name" value="C1.6.2:_Deoxy-d-mannose-octulo"/>
    <property type="match status" value="1"/>
</dbReference>
<proteinExistence type="inferred from homology"/>
<dbReference type="EMBL" id="FNZI01000005">
    <property type="protein sequence ID" value="SEJ59277.1"/>
    <property type="molecule type" value="Genomic_DNA"/>
</dbReference>
<comment type="catalytic activity">
    <reaction evidence="1">
        <text>an N-acylneuraminate + CTP = a CMP-N-acyl-beta-neuraminate + diphosphate</text>
        <dbReference type="Rhea" id="RHEA:11344"/>
        <dbReference type="ChEBI" id="CHEBI:33019"/>
        <dbReference type="ChEBI" id="CHEBI:37563"/>
        <dbReference type="ChEBI" id="CHEBI:60073"/>
        <dbReference type="ChEBI" id="CHEBI:68671"/>
        <dbReference type="EC" id="2.7.7.43"/>
    </reaction>
</comment>
<comment type="similarity">
    <text evidence="4">Belongs to the KdsC family.</text>
</comment>
<dbReference type="GO" id="GO:0008781">
    <property type="term" value="F:N-acylneuraminate cytidylyltransferase activity"/>
    <property type="evidence" value="ECO:0007669"/>
    <property type="project" value="UniProtKB-EC"/>
</dbReference>
<dbReference type="GO" id="GO:0006054">
    <property type="term" value="P:N-acetylneuraminate metabolic process"/>
    <property type="evidence" value="ECO:0007669"/>
    <property type="project" value="UniProtKB-UniPathway"/>
</dbReference>
<dbReference type="PANTHER" id="PTHR21485:SF3">
    <property type="entry name" value="N-ACYLNEURAMINATE CYTIDYLYLTRANSFERASE"/>
    <property type="match status" value="1"/>
</dbReference>
<dbReference type="GO" id="GO:0016788">
    <property type="term" value="F:hydrolase activity, acting on ester bonds"/>
    <property type="evidence" value="ECO:0007669"/>
    <property type="project" value="InterPro"/>
</dbReference>
<evidence type="ECO:0000256" key="2">
    <source>
        <dbReference type="ARBA" id="ARBA00001946"/>
    </source>
</evidence>
<dbReference type="RefSeq" id="WP_042214676.1">
    <property type="nucleotide sequence ID" value="NZ_BBLU01000007.1"/>
</dbReference>
<dbReference type="CDD" id="cd02513">
    <property type="entry name" value="CMP-NeuAc_Synthase"/>
    <property type="match status" value="1"/>
</dbReference>
<comment type="subunit">
    <text evidence="6">Homotetramer.</text>
</comment>
<organism evidence="11 12">
    <name type="scientific">Demequina mangrovi</name>
    <dbReference type="NCBI Taxonomy" id="1043493"/>
    <lineage>
        <taxon>Bacteria</taxon>
        <taxon>Bacillati</taxon>
        <taxon>Actinomycetota</taxon>
        <taxon>Actinomycetes</taxon>
        <taxon>Micrococcales</taxon>
        <taxon>Demequinaceae</taxon>
        <taxon>Demequina</taxon>
    </lineage>
</organism>
<comment type="cofactor">
    <cofactor evidence="2">
        <name>Mg(2+)</name>
        <dbReference type="ChEBI" id="CHEBI:18420"/>
    </cofactor>
</comment>
<dbReference type="SFLD" id="SFLDS00003">
    <property type="entry name" value="Haloacid_Dehalogenase"/>
    <property type="match status" value="1"/>
</dbReference>
<dbReference type="InterPro" id="IPR050793">
    <property type="entry name" value="CMP-NeuNAc_synthase"/>
</dbReference>
<keyword evidence="9" id="KW-0378">Hydrolase</keyword>
<dbReference type="Pfam" id="PF02348">
    <property type="entry name" value="CTP_transf_3"/>
    <property type="match status" value="1"/>
</dbReference>
<evidence type="ECO:0000256" key="3">
    <source>
        <dbReference type="ARBA" id="ARBA00005141"/>
    </source>
</evidence>
<name>A0A1H7A5U0_9MICO</name>
<gene>
    <name evidence="11" type="ORF">SAMN05421637_2339</name>
</gene>
<dbReference type="eggNOG" id="COG1778">
    <property type="taxonomic scope" value="Bacteria"/>
</dbReference>
<dbReference type="PANTHER" id="PTHR21485">
    <property type="entry name" value="HAD SUPERFAMILY MEMBERS CMAS AND KDSC"/>
    <property type="match status" value="1"/>
</dbReference>
<reference evidence="12" key="1">
    <citation type="submission" date="2016-10" db="EMBL/GenBank/DDBJ databases">
        <authorList>
            <person name="Varghese N."/>
        </authorList>
    </citation>
    <scope>NUCLEOTIDE SEQUENCE [LARGE SCALE GENOMIC DNA]</scope>
    <source>
        <strain evidence="12">DSM 24868</strain>
    </source>
</reference>
<keyword evidence="11" id="KW-0548">Nucleotidyltransferase</keyword>
<sequence>MRAVAIIPARGGSKGVPGKNVARVGGVPLVARAVRSALAAPSIDGVFVSTDDAAIADAARGAGAQIIDRPADIAGDLATSEAALLHGLDALAAQGIEPQVLAFVQATSPFIDSEALGAAVSSVLAGEHDSMMAAFETYAFLWQRGESGATGVNHDHSFRPRRQDREPHYQESGAFYVMDVAGFRASGFRFFGRVGIAEVPASTGIEIDDLHELEASRALAPLLDRPSPVDVDALVMDFDGVHTDDTATVDQNGVESVTVSRSDGMGISMLRKAGVPMLILSREENPVVAARARKLGIEVSHDVQDKLPYLERWCAEKGVPLDRVAYVGNDLPDLPCLGAVGWPVVPADAHARVLAAARVVLSRPGGRGALRELAERILEARDGQAR</sequence>
<evidence type="ECO:0000256" key="5">
    <source>
        <dbReference type="ARBA" id="ARBA00010726"/>
    </source>
</evidence>
<dbReference type="InterPro" id="IPR003329">
    <property type="entry name" value="Cytidylyl_trans"/>
</dbReference>
<dbReference type="SFLD" id="SFLDG01136">
    <property type="entry name" value="C1.6:_Phosphoserine_Phosphatas"/>
    <property type="match status" value="1"/>
</dbReference>
<dbReference type="SUPFAM" id="SSF53448">
    <property type="entry name" value="Nucleotide-diphospho-sugar transferases"/>
    <property type="match status" value="1"/>
</dbReference>
<dbReference type="AlphaFoldDB" id="A0A1H7A5U0"/>
<evidence type="ECO:0000256" key="9">
    <source>
        <dbReference type="ARBA" id="ARBA00022801"/>
    </source>
</evidence>
<evidence type="ECO:0000313" key="12">
    <source>
        <dbReference type="Proteomes" id="UP000183315"/>
    </source>
</evidence>
<evidence type="ECO:0000256" key="7">
    <source>
        <dbReference type="ARBA" id="ARBA00012491"/>
    </source>
</evidence>
<dbReference type="InterPro" id="IPR036412">
    <property type="entry name" value="HAD-like_sf"/>
</dbReference>
<evidence type="ECO:0000256" key="1">
    <source>
        <dbReference type="ARBA" id="ARBA00001862"/>
    </source>
</evidence>
<dbReference type="OrthoDB" id="9805604at2"/>